<dbReference type="Pfam" id="PF04784">
    <property type="entry name" value="DUF547"/>
    <property type="match status" value="1"/>
</dbReference>
<keyword evidence="1" id="KW-0732">Signal</keyword>
<reference evidence="3 4" key="1">
    <citation type="submission" date="2024-05" db="EMBL/GenBank/DDBJ databases">
        <title>Genome sequencing of Marine Estuary Bacteria, Shewanella vesiculosa and S. baltica, and Pseudomonas syringae.</title>
        <authorList>
            <person name="Gurung A."/>
            <person name="Maclea K.S."/>
        </authorList>
    </citation>
    <scope>NUCLEOTIDE SEQUENCE [LARGE SCALE GENOMIC DNA]</scope>
    <source>
        <strain evidence="3 4">1A</strain>
    </source>
</reference>
<gene>
    <name evidence="3" type="ORF">ABHN84_10185</name>
</gene>
<dbReference type="RefSeq" id="WP_347690163.1">
    <property type="nucleotide sequence ID" value="NZ_JBDPZN010000003.1"/>
</dbReference>
<feature type="chain" id="PRO_5046120866" evidence="1">
    <location>
        <begin position="30"/>
        <end position="307"/>
    </location>
</feature>
<dbReference type="EMBL" id="JBDPZN010000003">
    <property type="protein sequence ID" value="MEO3682652.1"/>
    <property type="molecule type" value="Genomic_DNA"/>
</dbReference>
<keyword evidence="4" id="KW-1185">Reference proteome</keyword>
<dbReference type="PANTHER" id="PTHR46361">
    <property type="entry name" value="ELECTRON CARRIER/ PROTEIN DISULFIDE OXIDOREDUCTASE"/>
    <property type="match status" value="1"/>
</dbReference>
<evidence type="ECO:0000256" key="1">
    <source>
        <dbReference type="SAM" id="SignalP"/>
    </source>
</evidence>
<accession>A0ABV0FRR6</accession>
<sequence>MKRLTRYAQSFMLTVGLLLSLLASHAAIAAVDQSDVISAIKSPAISQASNNQAADNNTLDNQIMALHDNWNTLLSRHVKPINQGHSSAVDYAAMQQDRAILTLYLKQLSQITQTQFDAWDKPAQLAMLINAYNAWTVELILTKYPDIDSIKDLGGFFSSPWDKSFIPLLGKTRSLDDIEHKLIRGSDRYNDPRIHFAVNCASIGCPALREEAYTGAKLDMQLDAQTQRFLADSSRNYAKGDTVYLSAIFKWYGDDFTKGFGGADSVDAFLLLYPSGLKLSPALQTAAQKQQLNIDFLDYDWSLNAVR</sequence>
<dbReference type="Proteomes" id="UP001477278">
    <property type="component" value="Unassembled WGS sequence"/>
</dbReference>
<evidence type="ECO:0000259" key="2">
    <source>
        <dbReference type="Pfam" id="PF04784"/>
    </source>
</evidence>
<protein>
    <submittedName>
        <fullName evidence="3">DUF547 domain-containing protein</fullName>
    </submittedName>
</protein>
<evidence type="ECO:0000313" key="3">
    <source>
        <dbReference type="EMBL" id="MEO3682652.1"/>
    </source>
</evidence>
<feature type="domain" description="DUF547" evidence="2">
    <location>
        <begin position="117"/>
        <end position="230"/>
    </location>
</feature>
<proteinExistence type="predicted"/>
<organism evidence="3 4">
    <name type="scientific">Shewanella vesiculosa</name>
    <dbReference type="NCBI Taxonomy" id="518738"/>
    <lineage>
        <taxon>Bacteria</taxon>
        <taxon>Pseudomonadati</taxon>
        <taxon>Pseudomonadota</taxon>
        <taxon>Gammaproteobacteria</taxon>
        <taxon>Alteromonadales</taxon>
        <taxon>Shewanellaceae</taxon>
        <taxon>Shewanella</taxon>
    </lineage>
</organism>
<dbReference type="PANTHER" id="PTHR46361:SF3">
    <property type="entry name" value="ELECTRON CARRIER_ PROTEIN DISULFIDE OXIDOREDUCTASE"/>
    <property type="match status" value="1"/>
</dbReference>
<evidence type="ECO:0000313" key="4">
    <source>
        <dbReference type="Proteomes" id="UP001477278"/>
    </source>
</evidence>
<comment type="caution">
    <text evidence="3">The sequence shown here is derived from an EMBL/GenBank/DDBJ whole genome shotgun (WGS) entry which is preliminary data.</text>
</comment>
<dbReference type="InterPro" id="IPR006869">
    <property type="entry name" value="DUF547"/>
</dbReference>
<name>A0ABV0FRR6_9GAMM</name>
<feature type="signal peptide" evidence="1">
    <location>
        <begin position="1"/>
        <end position="29"/>
    </location>
</feature>